<dbReference type="STRING" id="32264.T1KIA3"/>
<dbReference type="HOGENOM" id="CLU_2545545_0_0_1"/>
<dbReference type="EnsemblMetazoa" id="tetur12g00630.1">
    <property type="protein sequence ID" value="tetur12g00630.1"/>
    <property type="gene ID" value="tetur12g00630"/>
</dbReference>
<dbReference type="EMBL" id="CAEY01000111">
    <property type="status" value="NOT_ANNOTATED_CDS"/>
    <property type="molecule type" value="Genomic_DNA"/>
</dbReference>
<reference evidence="3" key="1">
    <citation type="submission" date="2011-08" db="EMBL/GenBank/DDBJ databases">
        <authorList>
            <person name="Rombauts S."/>
        </authorList>
    </citation>
    <scope>NUCLEOTIDE SEQUENCE</scope>
    <source>
        <strain evidence="3">London</strain>
    </source>
</reference>
<dbReference type="AlphaFoldDB" id="T1KIA3"/>
<accession>T1KIA3</accession>
<feature type="compositionally biased region" description="Low complexity" evidence="1">
    <location>
        <begin position="36"/>
        <end position="55"/>
    </location>
</feature>
<name>T1KIA3_TETUR</name>
<dbReference type="Proteomes" id="UP000015104">
    <property type="component" value="Unassembled WGS sequence"/>
</dbReference>
<evidence type="ECO:0000313" key="2">
    <source>
        <dbReference type="EnsemblMetazoa" id="tetur12g00630.1"/>
    </source>
</evidence>
<evidence type="ECO:0000313" key="3">
    <source>
        <dbReference type="Proteomes" id="UP000015104"/>
    </source>
</evidence>
<feature type="region of interest" description="Disordered" evidence="1">
    <location>
        <begin position="22"/>
        <end position="83"/>
    </location>
</feature>
<organism evidence="2 3">
    <name type="scientific">Tetranychus urticae</name>
    <name type="common">Two-spotted spider mite</name>
    <dbReference type="NCBI Taxonomy" id="32264"/>
    <lineage>
        <taxon>Eukaryota</taxon>
        <taxon>Metazoa</taxon>
        <taxon>Ecdysozoa</taxon>
        <taxon>Arthropoda</taxon>
        <taxon>Chelicerata</taxon>
        <taxon>Arachnida</taxon>
        <taxon>Acari</taxon>
        <taxon>Acariformes</taxon>
        <taxon>Trombidiformes</taxon>
        <taxon>Prostigmata</taxon>
        <taxon>Eleutherengona</taxon>
        <taxon>Raphignathae</taxon>
        <taxon>Tetranychoidea</taxon>
        <taxon>Tetranychidae</taxon>
        <taxon>Tetranychus</taxon>
    </lineage>
</organism>
<sequence length="83" mass="9297">MADQICYAVLCVFSYIAAGLEQKKSQHSSQHHGTPGQQQSGYQQSQHQHYQQQHHGIGVRPSLPIDPKDPLGRGRRPTGPQKR</sequence>
<proteinExistence type="predicted"/>
<keyword evidence="3" id="KW-1185">Reference proteome</keyword>
<evidence type="ECO:0000256" key="1">
    <source>
        <dbReference type="SAM" id="MobiDB-lite"/>
    </source>
</evidence>
<feature type="compositionally biased region" description="Basic residues" evidence="1">
    <location>
        <begin position="73"/>
        <end position="83"/>
    </location>
</feature>
<reference evidence="2" key="2">
    <citation type="submission" date="2015-06" db="UniProtKB">
        <authorList>
            <consortium name="EnsemblMetazoa"/>
        </authorList>
    </citation>
    <scope>IDENTIFICATION</scope>
</reference>
<protein>
    <submittedName>
        <fullName evidence="2">Uncharacterized protein</fullName>
    </submittedName>
</protein>